<evidence type="ECO:0000256" key="3">
    <source>
        <dbReference type="ARBA" id="ARBA00022519"/>
    </source>
</evidence>
<proteinExistence type="predicted"/>
<comment type="subcellular location">
    <subcellularLocation>
        <location evidence="1">Cell inner membrane</location>
    </subcellularLocation>
</comment>
<evidence type="ECO:0000256" key="1">
    <source>
        <dbReference type="ARBA" id="ARBA00004533"/>
    </source>
</evidence>
<evidence type="ECO:0000256" key="5">
    <source>
        <dbReference type="ARBA" id="ARBA00023136"/>
    </source>
</evidence>
<evidence type="ECO:0000313" key="7">
    <source>
        <dbReference type="EMBL" id="HDK38628.1"/>
    </source>
</evidence>
<evidence type="ECO:0000256" key="6">
    <source>
        <dbReference type="ARBA" id="ARBA00023315"/>
    </source>
</evidence>
<keyword evidence="3" id="KW-0997">Cell inner membrane</keyword>
<evidence type="ECO:0000256" key="4">
    <source>
        <dbReference type="ARBA" id="ARBA00022679"/>
    </source>
</evidence>
<sequence>MKTRLLRFFIRFLSVLPLPLLRILGRGIGWLAYRIPNRELNNARTNLELCFPQWSTSDREALLRDTLKENAITLLEMPAVWYGSTDAWLQRLDMGTVPNEIRALMQQGKGVVVAMPHLGNFEISAHFFGSIGKATGLYRPPRKEGLESVMLEGRNRPGQNRMVATDRQGIKALYQALAEGELIVILPDQQPKTAKGGGGVFAPFFGVPALTMTLVNRFARKAGAPVYFISFVRTYSKPEYKVIGHLAGEAIGDKDAEVAATELNAGVEKLVQQFPAQYQWTYRRFQAQPDGANPYKKT</sequence>
<protein>
    <submittedName>
        <fullName evidence="7">Lipid A biosynthesis acyltransferase</fullName>
    </submittedName>
</protein>
<accession>A0A831K3N2</accession>
<name>A0A831K3N2_9GAMM</name>
<dbReference type="CDD" id="cd07984">
    <property type="entry name" value="LPLAT_LABLAT-like"/>
    <property type="match status" value="1"/>
</dbReference>
<dbReference type="GO" id="GO:0016746">
    <property type="term" value="F:acyltransferase activity"/>
    <property type="evidence" value="ECO:0007669"/>
    <property type="project" value="UniProtKB-KW"/>
</dbReference>
<dbReference type="PANTHER" id="PTHR30606">
    <property type="entry name" value="LIPID A BIOSYNTHESIS LAUROYL ACYLTRANSFERASE"/>
    <property type="match status" value="1"/>
</dbReference>
<dbReference type="GO" id="GO:0005886">
    <property type="term" value="C:plasma membrane"/>
    <property type="evidence" value="ECO:0007669"/>
    <property type="project" value="UniProtKB-SubCell"/>
</dbReference>
<keyword evidence="4" id="KW-0808">Transferase</keyword>
<evidence type="ECO:0000256" key="2">
    <source>
        <dbReference type="ARBA" id="ARBA00022475"/>
    </source>
</evidence>
<dbReference type="PANTHER" id="PTHR30606:SF10">
    <property type="entry name" value="PHOSPHATIDYLINOSITOL MANNOSIDE ACYLTRANSFERASE"/>
    <property type="match status" value="1"/>
</dbReference>
<reference evidence="7" key="1">
    <citation type="journal article" date="2020" name="mSystems">
        <title>Genome- and Community-Level Interaction Insights into Carbon Utilization and Element Cycling Functions of Hydrothermarchaeota in Hydrothermal Sediment.</title>
        <authorList>
            <person name="Zhou Z."/>
            <person name="Liu Y."/>
            <person name="Xu W."/>
            <person name="Pan J."/>
            <person name="Luo Z.H."/>
            <person name="Li M."/>
        </authorList>
    </citation>
    <scope>NUCLEOTIDE SEQUENCE [LARGE SCALE GENOMIC DNA]</scope>
    <source>
        <strain evidence="7">HyVt-26</strain>
    </source>
</reference>
<dbReference type="Pfam" id="PF03279">
    <property type="entry name" value="Lip_A_acyltrans"/>
    <property type="match status" value="1"/>
</dbReference>
<dbReference type="Proteomes" id="UP000885822">
    <property type="component" value="Unassembled WGS sequence"/>
</dbReference>
<dbReference type="AlphaFoldDB" id="A0A831K3N2"/>
<dbReference type="EMBL" id="DRCV01000284">
    <property type="protein sequence ID" value="HDK38628.1"/>
    <property type="molecule type" value="Genomic_DNA"/>
</dbReference>
<comment type="caution">
    <text evidence="7">The sequence shown here is derived from an EMBL/GenBank/DDBJ whole genome shotgun (WGS) entry which is preliminary data.</text>
</comment>
<dbReference type="PIRSF" id="PIRSF026649">
    <property type="entry name" value="MsbB"/>
    <property type="match status" value="1"/>
</dbReference>
<dbReference type="InterPro" id="IPR004960">
    <property type="entry name" value="LipA_acyltrans"/>
</dbReference>
<keyword evidence="6 7" id="KW-0012">Acyltransferase</keyword>
<organism evidence="7">
    <name type="scientific">Thiolapillus brandeum</name>
    <dbReference type="NCBI Taxonomy" id="1076588"/>
    <lineage>
        <taxon>Bacteria</taxon>
        <taxon>Pseudomonadati</taxon>
        <taxon>Pseudomonadota</taxon>
        <taxon>Gammaproteobacteria</taxon>
        <taxon>Chromatiales</taxon>
        <taxon>Sedimenticolaceae</taxon>
        <taxon>Thiolapillus</taxon>
    </lineage>
</organism>
<keyword evidence="2" id="KW-1003">Cell membrane</keyword>
<keyword evidence="5" id="KW-0472">Membrane</keyword>
<gene>
    <name evidence="7" type="ORF">ENG92_06395</name>
</gene>
<dbReference type="GO" id="GO:0009247">
    <property type="term" value="P:glycolipid biosynthetic process"/>
    <property type="evidence" value="ECO:0007669"/>
    <property type="project" value="UniProtKB-ARBA"/>
</dbReference>